<dbReference type="STRING" id="1365484.W6QWI9"/>
<organism evidence="1 2">
    <name type="scientific">Penicillium roqueforti (strain FM164)</name>
    <dbReference type="NCBI Taxonomy" id="1365484"/>
    <lineage>
        <taxon>Eukaryota</taxon>
        <taxon>Fungi</taxon>
        <taxon>Dikarya</taxon>
        <taxon>Ascomycota</taxon>
        <taxon>Pezizomycotina</taxon>
        <taxon>Eurotiomycetes</taxon>
        <taxon>Eurotiomycetidae</taxon>
        <taxon>Eurotiales</taxon>
        <taxon>Aspergillaceae</taxon>
        <taxon>Penicillium</taxon>
    </lineage>
</organism>
<evidence type="ECO:0000313" key="1">
    <source>
        <dbReference type="EMBL" id="CDM38524.1"/>
    </source>
</evidence>
<dbReference type="OrthoDB" id="9451547at2759"/>
<reference evidence="1" key="1">
    <citation type="journal article" date="2014" name="Nat. Commun.">
        <title>Multiple recent horizontal transfers of a large genomic region in cheese making fungi.</title>
        <authorList>
            <person name="Cheeseman K."/>
            <person name="Ropars J."/>
            <person name="Renault P."/>
            <person name="Dupont J."/>
            <person name="Gouzy J."/>
            <person name="Branca A."/>
            <person name="Abraham A.L."/>
            <person name="Ceppi M."/>
            <person name="Conseiller E."/>
            <person name="Debuchy R."/>
            <person name="Malagnac F."/>
            <person name="Goarin A."/>
            <person name="Silar P."/>
            <person name="Lacoste S."/>
            <person name="Sallet E."/>
            <person name="Bensimon A."/>
            <person name="Giraud T."/>
            <person name="Brygoo Y."/>
        </authorList>
    </citation>
    <scope>NUCLEOTIDE SEQUENCE [LARGE SCALE GENOMIC DNA]</scope>
    <source>
        <strain evidence="1">FM164</strain>
    </source>
</reference>
<proteinExistence type="predicted"/>
<accession>W6QWI9</accession>
<dbReference type="EMBL" id="HG792028">
    <property type="protein sequence ID" value="CDM38524.1"/>
    <property type="molecule type" value="Genomic_DNA"/>
</dbReference>
<keyword evidence="2" id="KW-1185">Reference proteome</keyword>
<gene>
    <name evidence="1" type="ORF">PROQFM164_S14g000023</name>
</gene>
<dbReference type="AlphaFoldDB" id="W6QWI9"/>
<sequence length="202" mass="22974">MIQLFGRFILKLPTTTLELFAGAIVICTFGTFICWMHKPSDVHTGIVLSMEVSTTEILLEAGDLAALPYRHDFIAKQSFTCSYDVMRFFGLCLDDRERPLRRFPNDRFPNIGTFFGGSQALLWDKYLIWLRLKKPPSQPQIDAEATVARQHTESNSEEEGKKYIRTSSGIINIWHDNFNLDRAQAALLASIFLYEADSKSAS</sequence>
<protein>
    <submittedName>
        <fullName evidence="1">Uncharacterized protein</fullName>
    </submittedName>
</protein>
<dbReference type="Proteomes" id="UP000030686">
    <property type="component" value="Unassembled WGS sequence"/>
</dbReference>
<name>W6QWI9_PENRF</name>
<evidence type="ECO:0000313" key="2">
    <source>
        <dbReference type="Proteomes" id="UP000030686"/>
    </source>
</evidence>